<dbReference type="EMBL" id="BAAFRS010000291">
    <property type="protein sequence ID" value="GAB1226424.1"/>
    <property type="molecule type" value="Genomic_DNA"/>
</dbReference>
<dbReference type="Proteomes" id="UP001628156">
    <property type="component" value="Unassembled WGS sequence"/>
</dbReference>
<name>A0ABQ0DU89_9EUKA</name>
<dbReference type="InterPro" id="IPR008936">
    <property type="entry name" value="Rho_GTPase_activation_prot"/>
</dbReference>
<dbReference type="Pfam" id="PF00169">
    <property type="entry name" value="PH"/>
    <property type="match status" value="1"/>
</dbReference>
<comment type="caution">
    <text evidence="5">The sequence shown here is derived from an EMBL/GenBank/DDBJ whole genome shotgun (WGS) entry which is preliminary data.</text>
</comment>
<dbReference type="SUPFAM" id="SSF50729">
    <property type="entry name" value="PH domain-like"/>
    <property type="match status" value="1"/>
</dbReference>
<protein>
    <recommendedName>
        <fullName evidence="4">PH domain-containing protein</fullName>
    </recommendedName>
</protein>
<evidence type="ECO:0000259" key="4">
    <source>
        <dbReference type="PROSITE" id="PS50003"/>
    </source>
</evidence>
<dbReference type="InterPro" id="IPR001849">
    <property type="entry name" value="PH_domain"/>
</dbReference>
<keyword evidence="1" id="KW-0343">GTPase activation</keyword>
<evidence type="ECO:0000256" key="3">
    <source>
        <dbReference type="SAM" id="MobiDB-lite"/>
    </source>
</evidence>
<dbReference type="PROSITE" id="PS50003">
    <property type="entry name" value="PH_DOMAIN"/>
    <property type="match status" value="1"/>
</dbReference>
<dbReference type="Gene3D" id="2.30.29.30">
    <property type="entry name" value="Pleckstrin-homology domain (PH domain)/Phosphotyrosine-binding domain (PTB)"/>
    <property type="match status" value="1"/>
</dbReference>
<dbReference type="InterPro" id="IPR011993">
    <property type="entry name" value="PH-like_dom_sf"/>
</dbReference>
<feature type="region of interest" description="Disordered" evidence="3">
    <location>
        <begin position="325"/>
        <end position="344"/>
    </location>
</feature>
<dbReference type="CDD" id="cd00821">
    <property type="entry name" value="PH"/>
    <property type="match status" value="1"/>
</dbReference>
<evidence type="ECO:0000313" key="5">
    <source>
        <dbReference type="EMBL" id="GAB1226424.1"/>
    </source>
</evidence>
<organism evidence="5 6">
    <name type="scientific">Entamoeba nuttalli</name>
    <dbReference type="NCBI Taxonomy" id="412467"/>
    <lineage>
        <taxon>Eukaryota</taxon>
        <taxon>Amoebozoa</taxon>
        <taxon>Evosea</taxon>
        <taxon>Archamoebae</taxon>
        <taxon>Mastigamoebida</taxon>
        <taxon>Entamoebidae</taxon>
        <taxon>Entamoeba</taxon>
    </lineage>
</organism>
<evidence type="ECO:0000256" key="2">
    <source>
        <dbReference type="SAM" id="Coils"/>
    </source>
</evidence>
<evidence type="ECO:0000256" key="1">
    <source>
        <dbReference type="ARBA" id="ARBA00022468"/>
    </source>
</evidence>
<sequence length="418" mass="49110">MSGELPLTGWIDIRINLSTKIKKYYYVLEGNKLILCKDEDKKKEVFSINLKNGKLCYLSAEQEVIDPVKIEITFDLLENEYYQFECNNKQTLALWIKTLSSYCCVTGITHYPLHTIAFKSSYCIPLILVRCFKIIDECEYQPTSPLLQPSCFDLNELNELCDINSIKTIEQAHLIIHHYITSLNPPLIPNYLNEGILDAMKKESTLNQVEVLQKTFEGLRSPCRIVVILLFHYFNKMYELNYDILEELLTLYGSVYSPPVELKSMKGTILTMLIENFEYIFPNIQGEIDVIKQNFNGAEPFDLIKRSVFKEYVKKKLAEINQETKGDNKNEIKSEEEKEEKKEDEIKTMFRRKQKRVQVDEKDLDFKLQQYYLIETEETIETRIEELKKQISELKNTVLEQGKTINMLQNEYTKQHSK</sequence>
<dbReference type="SUPFAM" id="SSF48350">
    <property type="entry name" value="GTPase activation domain, GAP"/>
    <property type="match status" value="1"/>
</dbReference>
<accession>A0ABQ0DU89</accession>
<feature type="coiled-coil region" evidence="2">
    <location>
        <begin position="377"/>
        <end position="411"/>
    </location>
</feature>
<feature type="domain" description="PH" evidence="4">
    <location>
        <begin position="4"/>
        <end position="104"/>
    </location>
</feature>
<gene>
    <name evidence="5" type="ORF">ENUP19_0291G0001</name>
</gene>
<keyword evidence="6" id="KW-1185">Reference proteome</keyword>
<evidence type="ECO:0000313" key="6">
    <source>
        <dbReference type="Proteomes" id="UP001628156"/>
    </source>
</evidence>
<keyword evidence="2" id="KW-0175">Coiled coil</keyword>
<reference evidence="5 6" key="1">
    <citation type="journal article" date="2019" name="PLoS Negl. Trop. Dis.">
        <title>Whole genome sequencing of Entamoeba nuttalli reveals mammalian host-related molecular signatures and a novel octapeptide-repeat surface protein.</title>
        <authorList>
            <person name="Tanaka M."/>
            <person name="Makiuchi T."/>
            <person name="Komiyama T."/>
            <person name="Shiina T."/>
            <person name="Osaki K."/>
            <person name="Tachibana H."/>
        </authorList>
    </citation>
    <scope>NUCLEOTIDE SEQUENCE [LARGE SCALE GENOMIC DNA]</scope>
    <source>
        <strain evidence="5 6">P19-061405</strain>
    </source>
</reference>
<dbReference type="SMART" id="SM00233">
    <property type="entry name" value="PH"/>
    <property type="match status" value="1"/>
</dbReference>
<proteinExistence type="predicted"/>